<organism evidence="6 7">
    <name type="scientific">Thermatribacter velox</name>
    <dbReference type="NCBI Taxonomy" id="3039681"/>
    <lineage>
        <taxon>Bacteria</taxon>
        <taxon>Pseudomonadati</taxon>
        <taxon>Atribacterota</taxon>
        <taxon>Atribacteria</taxon>
        <taxon>Atribacterales</taxon>
        <taxon>Thermatribacteraceae</taxon>
        <taxon>Thermatribacter</taxon>
    </lineage>
</organism>
<protein>
    <submittedName>
        <fullName evidence="6">LuxR C-terminal-related transcriptional regulator</fullName>
    </submittedName>
</protein>
<dbReference type="CDD" id="cd06170">
    <property type="entry name" value="LuxR_C_like"/>
    <property type="match status" value="1"/>
</dbReference>
<name>A0ABZ2YD92_9BACT</name>
<dbReference type="SMART" id="SM00421">
    <property type="entry name" value="HTH_LUXR"/>
    <property type="match status" value="1"/>
</dbReference>
<evidence type="ECO:0000256" key="2">
    <source>
        <dbReference type="ARBA" id="ARBA00023125"/>
    </source>
</evidence>
<dbReference type="InterPro" id="IPR035965">
    <property type="entry name" value="PAS-like_dom_sf"/>
</dbReference>
<feature type="coiled-coil region" evidence="4">
    <location>
        <begin position="151"/>
        <end position="188"/>
    </location>
</feature>
<feature type="domain" description="HTH luxR-type" evidence="5">
    <location>
        <begin position="239"/>
        <end position="305"/>
    </location>
</feature>
<evidence type="ECO:0000256" key="4">
    <source>
        <dbReference type="SAM" id="Coils"/>
    </source>
</evidence>
<dbReference type="RefSeq" id="WP_369019130.1">
    <property type="nucleotide sequence ID" value="NZ_CP121689.1"/>
</dbReference>
<dbReference type="InterPro" id="IPR000792">
    <property type="entry name" value="Tscrpt_reg_LuxR_C"/>
</dbReference>
<evidence type="ECO:0000313" key="6">
    <source>
        <dbReference type="EMBL" id="WZL76965.1"/>
    </source>
</evidence>
<keyword evidence="3" id="KW-0804">Transcription</keyword>
<gene>
    <name evidence="6" type="ORF">QBE54_04355</name>
</gene>
<evidence type="ECO:0000256" key="1">
    <source>
        <dbReference type="ARBA" id="ARBA00023015"/>
    </source>
</evidence>
<dbReference type="InterPro" id="IPR016032">
    <property type="entry name" value="Sig_transdc_resp-reg_C-effctor"/>
</dbReference>
<keyword evidence="7" id="KW-1185">Reference proteome</keyword>
<dbReference type="PANTHER" id="PTHR44688">
    <property type="entry name" value="DNA-BINDING TRANSCRIPTIONAL ACTIVATOR DEVR_DOSR"/>
    <property type="match status" value="1"/>
</dbReference>
<evidence type="ECO:0000256" key="3">
    <source>
        <dbReference type="ARBA" id="ARBA00023163"/>
    </source>
</evidence>
<dbReference type="Pfam" id="PF00196">
    <property type="entry name" value="GerE"/>
    <property type="match status" value="1"/>
</dbReference>
<reference evidence="6 7" key="1">
    <citation type="submission" date="2023-03" db="EMBL/GenBank/DDBJ databases">
        <title>Novel Species.</title>
        <authorList>
            <person name="Ma S."/>
        </authorList>
    </citation>
    <scope>NUCLEOTIDE SEQUENCE [LARGE SCALE GENOMIC DNA]</scope>
    <source>
        <strain evidence="6 7">B11</strain>
    </source>
</reference>
<dbReference type="Gene3D" id="1.10.10.10">
    <property type="entry name" value="Winged helix-like DNA-binding domain superfamily/Winged helix DNA-binding domain"/>
    <property type="match status" value="1"/>
</dbReference>
<dbReference type="InterPro" id="IPR013656">
    <property type="entry name" value="PAS_4"/>
</dbReference>
<evidence type="ECO:0000313" key="7">
    <source>
        <dbReference type="Proteomes" id="UP001461341"/>
    </source>
</evidence>
<dbReference type="PANTHER" id="PTHR44688:SF16">
    <property type="entry name" value="DNA-BINDING TRANSCRIPTIONAL ACTIVATOR DEVR_DOSR"/>
    <property type="match status" value="1"/>
</dbReference>
<accession>A0ABZ2YD92</accession>
<dbReference type="InterPro" id="IPR036388">
    <property type="entry name" value="WH-like_DNA-bd_sf"/>
</dbReference>
<keyword evidence="4" id="KW-0175">Coiled coil</keyword>
<dbReference type="PROSITE" id="PS50043">
    <property type="entry name" value="HTH_LUXR_2"/>
    <property type="match status" value="1"/>
</dbReference>
<dbReference type="Gene3D" id="3.30.450.20">
    <property type="entry name" value="PAS domain"/>
    <property type="match status" value="1"/>
</dbReference>
<keyword evidence="2" id="KW-0238">DNA-binding</keyword>
<sequence length="305" mass="36212">MCYNREKYGKVCLRGFWVMGNRAFTYNGFFRDMIGNFIFRVVLNSVPDGVSLLDTELRIIDLNFTMQQWYKHKMPARGKKCFWVFHGRKTPCPNCPSIRAVEEKRVVTEVASYDGLEFRKEKAQKIYAFPLFDENREVVGVLEYVKNLIPVRELEEEVQFLREKVAYLERQNAMLRVLLEERQEEERRRKVFFEKQLRDYILPTLKELEALARDTLESRYFSFLSFWLTNLYSDSCSDSRQELSLLTPRELEIALLIKEGKSSKEISEILSISKKAVQFHRQNLRKKLGIARSRVNLVTYLRNVI</sequence>
<dbReference type="SUPFAM" id="SSF55785">
    <property type="entry name" value="PYP-like sensor domain (PAS domain)"/>
    <property type="match status" value="1"/>
</dbReference>
<evidence type="ECO:0000259" key="5">
    <source>
        <dbReference type="PROSITE" id="PS50043"/>
    </source>
</evidence>
<keyword evidence="1" id="KW-0805">Transcription regulation</keyword>
<dbReference type="PRINTS" id="PR00038">
    <property type="entry name" value="HTHLUXR"/>
</dbReference>
<dbReference type="Proteomes" id="UP001461341">
    <property type="component" value="Chromosome"/>
</dbReference>
<dbReference type="Pfam" id="PF08448">
    <property type="entry name" value="PAS_4"/>
    <property type="match status" value="1"/>
</dbReference>
<proteinExistence type="predicted"/>
<dbReference type="EMBL" id="CP121689">
    <property type="protein sequence ID" value="WZL76965.1"/>
    <property type="molecule type" value="Genomic_DNA"/>
</dbReference>
<dbReference type="SUPFAM" id="SSF46894">
    <property type="entry name" value="C-terminal effector domain of the bipartite response regulators"/>
    <property type="match status" value="1"/>
</dbReference>